<dbReference type="Proteomes" id="UP000291469">
    <property type="component" value="Chromosome"/>
</dbReference>
<dbReference type="PANTHER" id="PTHR33217:SF9">
    <property type="entry name" value="MUTATOR FAMILY TRANSPOSASE"/>
    <property type="match status" value="1"/>
</dbReference>
<keyword evidence="4 6" id="KW-0238">DNA-binding</keyword>
<dbReference type="InterPro" id="IPR001207">
    <property type="entry name" value="Transposase_mutator"/>
</dbReference>
<dbReference type="OrthoDB" id="9793302at2"/>
<dbReference type="PANTHER" id="PTHR33217">
    <property type="entry name" value="TRANSPOSASE FOR INSERTION SEQUENCE ELEMENT IS1081"/>
    <property type="match status" value="1"/>
</dbReference>
<organism evidence="7 8">
    <name type="scientific">Egibacter rhizosphaerae</name>
    <dbReference type="NCBI Taxonomy" id="1670831"/>
    <lineage>
        <taxon>Bacteria</taxon>
        <taxon>Bacillati</taxon>
        <taxon>Actinomycetota</taxon>
        <taxon>Nitriliruptoria</taxon>
        <taxon>Egibacterales</taxon>
        <taxon>Egibacteraceae</taxon>
        <taxon>Egibacter</taxon>
    </lineage>
</organism>
<dbReference type="KEGG" id="erz:ER308_12385"/>
<reference evidence="7 8" key="1">
    <citation type="submission" date="2019-01" db="EMBL/GenBank/DDBJ databases">
        <title>Egibacter rhizosphaerae EGI 80759T.</title>
        <authorList>
            <person name="Chen D.-D."/>
            <person name="Tian Y."/>
            <person name="Jiao J.-Y."/>
            <person name="Zhang X.-T."/>
            <person name="Zhang Y.-G."/>
            <person name="Zhang Y."/>
            <person name="Xiao M."/>
            <person name="Shu W.-S."/>
            <person name="Li W.-J."/>
        </authorList>
    </citation>
    <scope>NUCLEOTIDE SEQUENCE [LARGE SCALE GENOMIC DNA]</scope>
    <source>
        <strain evidence="7 8">EGI 80759</strain>
    </source>
</reference>
<dbReference type="EMBL" id="CP036402">
    <property type="protein sequence ID" value="QBI22015.1"/>
    <property type="molecule type" value="Genomic_DNA"/>
</dbReference>
<keyword evidence="8" id="KW-1185">Reference proteome</keyword>
<dbReference type="PROSITE" id="PS01007">
    <property type="entry name" value="TRANSPOSASE_MUTATOR"/>
    <property type="match status" value="1"/>
</dbReference>
<keyword evidence="6" id="KW-0814">Transposable element</keyword>
<evidence type="ECO:0000256" key="3">
    <source>
        <dbReference type="ARBA" id="ARBA00022578"/>
    </source>
</evidence>
<comment type="function">
    <text evidence="1 6">Required for the transposition of the insertion element.</text>
</comment>
<evidence type="ECO:0000313" key="8">
    <source>
        <dbReference type="Proteomes" id="UP000291469"/>
    </source>
</evidence>
<keyword evidence="5 6" id="KW-0233">DNA recombination</keyword>
<evidence type="ECO:0000256" key="5">
    <source>
        <dbReference type="ARBA" id="ARBA00023172"/>
    </source>
</evidence>
<dbReference type="AlphaFoldDB" id="A0A411YLD9"/>
<protein>
    <recommendedName>
        <fullName evidence="6">Mutator family transposase</fullName>
    </recommendedName>
</protein>
<dbReference type="GO" id="GO:0006313">
    <property type="term" value="P:DNA transposition"/>
    <property type="evidence" value="ECO:0007669"/>
    <property type="project" value="UniProtKB-UniRule"/>
</dbReference>
<dbReference type="NCBIfam" id="NF033543">
    <property type="entry name" value="transpos_IS256"/>
    <property type="match status" value="1"/>
</dbReference>
<evidence type="ECO:0000256" key="4">
    <source>
        <dbReference type="ARBA" id="ARBA00023125"/>
    </source>
</evidence>
<dbReference type="Pfam" id="PF00872">
    <property type="entry name" value="Transposase_mut"/>
    <property type="match status" value="1"/>
</dbReference>
<sequence>MGLDELCRLAARDMIAAALEAERRAYLDAHAAETDERGHRLVVGNGHAGEREITTAAGRVEVAAPRVDDRREGHRYESAILPPYMRRSPKVTEVLPILYLRGLSTGDFAPALGEFFGSQDGLSASTVQRLTEEWRVEHDDWSARDLRKLDYVYVWADGVYVNVRLPDADGAQDRLCLLVIVGVRPDGRKELVAVSDGHREDTDSWADVLRDLRDRGMTAPCLAVGDGALGFWAALRQVFPGTAEQRCWVHKVANVVAALPKRTHPQAKAALRGIYTADTREAAIDAAAAFADEFAKWPKATAKITGDLDVLLAFYDYPAEHHKHLRSSNAIESTFATVRLRQRVTKGPGCRDAGVAMAYKLLDAAQDRWRRINAPELAALVRAGATFINGQLRERDETDETTSLEERAA</sequence>
<evidence type="ECO:0000256" key="2">
    <source>
        <dbReference type="ARBA" id="ARBA00010961"/>
    </source>
</evidence>
<keyword evidence="3 6" id="KW-0815">Transposition</keyword>
<accession>A0A411YLD9</accession>
<comment type="similarity">
    <text evidence="2 6">Belongs to the transposase mutator family.</text>
</comment>
<dbReference type="GO" id="GO:0003677">
    <property type="term" value="F:DNA binding"/>
    <property type="evidence" value="ECO:0007669"/>
    <property type="project" value="UniProtKB-UniRule"/>
</dbReference>
<name>A0A411YLD9_9ACTN</name>
<evidence type="ECO:0000256" key="1">
    <source>
        <dbReference type="ARBA" id="ARBA00002190"/>
    </source>
</evidence>
<dbReference type="GO" id="GO:0004803">
    <property type="term" value="F:transposase activity"/>
    <property type="evidence" value="ECO:0007669"/>
    <property type="project" value="UniProtKB-UniRule"/>
</dbReference>
<proteinExistence type="inferred from homology"/>
<evidence type="ECO:0000256" key="6">
    <source>
        <dbReference type="RuleBase" id="RU365089"/>
    </source>
</evidence>
<gene>
    <name evidence="7" type="ORF">ER308_12385</name>
</gene>
<evidence type="ECO:0000313" key="7">
    <source>
        <dbReference type="EMBL" id="QBI22015.1"/>
    </source>
</evidence>